<keyword evidence="4" id="KW-0413">Isomerase</keyword>
<dbReference type="InterPro" id="IPR006225">
    <property type="entry name" value="PsdUridine_synth_RluC/D"/>
</dbReference>
<dbReference type="OrthoDB" id="9807829at2"/>
<dbReference type="InterPro" id="IPR006145">
    <property type="entry name" value="PsdUridine_synth_RsuA/RluA"/>
</dbReference>
<evidence type="ECO:0000256" key="1">
    <source>
        <dbReference type="ARBA" id="ARBA00000073"/>
    </source>
</evidence>
<dbReference type="PANTHER" id="PTHR21600">
    <property type="entry name" value="MITOCHONDRIAL RNA PSEUDOURIDINE SYNTHASE"/>
    <property type="match status" value="1"/>
</dbReference>
<dbReference type="GO" id="GO:0000455">
    <property type="term" value="P:enzyme-directed rRNA pseudouridine synthesis"/>
    <property type="evidence" value="ECO:0007669"/>
    <property type="project" value="TreeGrafter"/>
</dbReference>
<dbReference type="CDD" id="cd02869">
    <property type="entry name" value="PseudoU_synth_RluA_like"/>
    <property type="match status" value="1"/>
</dbReference>
<sequence>MSKVVKKLLTNKRIQDNLVIIVPKKWNELTTEKLMKDYWKAPKKLLHEWRMSKKVTINGEIAQWTKPLQQDDLLGIPVFEFPITDYPVPKDLHIEILYEDDHLLIANKQACMDTHPANPEQNNTLLNGVAYHLAATNQQPFIKHIHRLDKDTTGAVLFAKNPFVGAILDRMLEERTITRTYVALAEGQVMNVQGRIDAKIGRDRHHATRRRVSPTGQTAVTHYKVLKFFPKKNVTMISCTLESGRTHQIRVHLSHIHHPLAGDTLYGGKKTFPRQALHARKIEFIHPFTEEKLSITAPYLDEPPIFT</sequence>
<dbReference type="GO" id="GO:0009982">
    <property type="term" value="F:pseudouridine synthase activity"/>
    <property type="evidence" value="ECO:0007669"/>
    <property type="project" value="InterPro"/>
</dbReference>
<comment type="function">
    <text evidence="4">Responsible for synthesis of pseudouridine from uracil.</text>
</comment>
<dbReference type="InterPro" id="IPR006224">
    <property type="entry name" value="PsdUridine_synth_RluA-like_CS"/>
</dbReference>
<comment type="similarity">
    <text evidence="2 4">Belongs to the pseudouridine synthase RluA family.</text>
</comment>
<feature type="domain" description="Pseudouridine synthase RsuA/RluA-like" evidence="5">
    <location>
        <begin position="102"/>
        <end position="255"/>
    </location>
</feature>
<evidence type="ECO:0000259" key="5">
    <source>
        <dbReference type="Pfam" id="PF00849"/>
    </source>
</evidence>
<keyword evidence="7" id="KW-1185">Reference proteome</keyword>
<dbReference type="AlphaFoldDB" id="A0A0K9GQE4"/>
<dbReference type="PANTHER" id="PTHR21600:SF71">
    <property type="entry name" value="PSEUDOURIDINE SYNTHASE"/>
    <property type="match status" value="1"/>
</dbReference>
<reference evidence="7" key="1">
    <citation type="submission" date="2015-07" db="EMBL/GenBank/DDBJ databases">
        <title>Genome sequencing project for genomic taxonomy and phylogenomics of Bacillus-like bacteria.</title>
        <authorList>
            <person name="Liu B."/>
            <person name="Wang J."/>
            <person name="Zhu Y."/>
            <person name="Liu G."/>
            <person name="Chen Q."/>
            <person name="Chen Z."/>
            <person name="Lan J."/>
            <person name="Che J."/>
            <person name="Ge C."/>
            <person name="Shi H."/>
            <person name="Pan Z."/>
            <person name="Liu X."/>
        </authorList>
    </citation>
    <scope>NUCLEOTIDE SEQUENCE [LARGE SCALE GENOMIC DNA]</scope>
    <source>
        <strain evidence="7">FJAT-27997</strain>
    </source>
</reference>
<protein>
    <recommendedName>
        <fullName evidence="4">Pseudouridine synthase</fullName>
        <ecNumber evidence="4">5.4.99.-</ecNumber>
    </recommendedName>
</protein>
<dbReference type="PROSITE" id="PS01129">
    <property type="entry name" value="PSI_RLU"/>
    <property type="match status" value="1"/>
</dbReference>
<comment type="catalytic activity">
    <reaction evidence="1 4">
        <text>a uridine in RNA = a pseudouridine in RNA</text>
        <dbReference type="Rhea" id="RHEA:48348"/>
        <dbReference type="Rhea" id="RHEA-COMP:12068"/>
        <dbReference type="Rhea" id="RHEA-COMP:12069"/>
        <dbReference type="ChEBI" id="CHEBI:65314"/>
        <dbReference type="ChEBI" id="CHEBI:65315"/>
    </reaction>
</comment>
<name>A0A0K9GQE4_9BACI</name>
<dbReference type="Proteomes" id="UP000037146">
    <property type="component" value="Unassembled WGS sequence"/>
</dbReference>
<organism evidence="6 7">
    <name type="scientific">Peribacillus loiseleuriae</name>
    <dbReference type="NCBI Taxonomy" id="1679170"/>
    <lineage>
        <taxon>Bacteria</taxon>
        <taxon>Bacillati</taxon>
        <taxon>Bacillota</taxon>
        <taxon>Bacilli</taxon>
        <taxon>Bacillales</taxon>
        <taxon>Bacillaceae</taxon>
        <taxon>Peribacillus</taxon>
    </lineage>
</organism>
<dbReference type="GO" id="GO:0140098">
    <property type="term" value="F:catalytic activity, acting on RNA"/>
    <property type="evidence" value="ECO:0007669"/>
    <property type="project" value="UniProtKB-ARBA"/>
</dbReference>
<dbReference type="GO" id="GO:0003723">
    <property type="term" value="F:RNA binding"/>
    <property type="evidence" value="ECO:0007669"/>
    <property type="project" value="InterPro"/>
</dbReference>
<evidence type="ECO:0000256" key="2">
    <source>
        <dbReference type="ARBA" id="ARBA00010876"/>
    </source>
</evidence>
<feature type="active site" evidence="3">
    <location>
        <position position="149"/>
    </location>
</feature>
<dbReference type="PATRIC" id="fig|1679170.3.peg.1036"/>
<dbReference type="InterPro" id="IPR020103">
    <property type="entry name" value="PsdUridine_synth_cat_dom_sf"/>
</dbReference>
<dbReference type="Gene3D" id="3.30.2350.10">
    <property type="entry name" value="Pseudouridine synthase"/>
    <property type="match status" value="1"/>
</dbReference>
<dbReference type="SUPFAM" id="SSF55120">
    <property type="entry name" value="Pseudouridine synthase"/>
    <property type="match status" value="1"/>
</dbReference>
<evidence type="ECO:0000313" key="7">
    <source>
        <dbReference type="Proteomes" id="UP000037146"/>
    </source>
</evidence>
<evidence type="ECO:0000313" key="6">
    <source>
        <dbReference type="EMBL" id="KMY48919.1"/>
    </source>
</evidence>
<gene>
    <name evidence="6" type="ORF">AC625_04880</name>
</gene>
<dbReference type="NCBIfam" id="TIGR00005">
    <property type="entry name" value="rluA_subfam"/>
    <property type="match status" value="1"/>
</dbReference>
<dbReference type="Pfam" id="PF00849">
    <property type="entry name" value="PseudoU_synth_2"/>
    <property type="match status" value="1"/>
</dbReference>
<dbReference type="STRING" id="1679170.AC625_04880"/>
<dbReference type="EMBL" id="LFZW01000001">
    <property type="protein sequence ID" value="KMY48919.1"/>
    <property type="molecule type" value="Genomic_DNA"/>
</dbReference>
<evidence type="ECO:0000256" key="3">
    <source>
        <dbReference type="PIRSR" id="PIRSR606225-1"/>
    </source>
</evidence>
<dbReference type="EC" id="5.4.99.-" evidence="4"/>
<proteinExistence type="inferred from homology"/>
<dbReference type="InterPro" id="IPR050188">
    <property type="entry name" value="RluA_PseudoU_synthase"/>
</dbReference>
<accession>A0A0K9GQE4</accession>
<comment type="caution">
    <text evidence="6">The sequence shown here is derived from an EMBL/GenBank/DDBJ whole genome shotgun (WGS) entry which is preliminary data.</text>
</comment>
<evidence type="ECO:0000256" key="4">
    <source>
        <dbReference type="RuleBase" id="RU362028"/>
    </source>
</evidence>